<accession>A0A2X4U6N1</accession>
<keyword evidence="3" id="KW-1185">Reference proteome</keyword>
<dbReference type="STRING" id="1219011.GCA_001895045_01069"/>
<gene>
    <name evidence="2" type="ORF">NCTC10994_00084</name>
</gene>
<evidence type="ECO:0000256" key="1">
    <source>
        <dbReference type="SAM" id="MobiDB-lite"/>
    </source>
</evidence>
<name>A0A2X4U6N1_9NOCA</name>
<organism evidence="2 3">
    <name type="scientific">Rhodococcus coprophilus</name>
    <dbReference type="NCBI Taxonomy" id="38310"/>
    <lineage>
        <taxon>Bacteria</taxon>
        <taxon>Bacillati</taxon>
        <taxon>Actinomycetota</taxon>
        <taxon>Actinomycetes</taxon>
        <taxon>Mycobacteriales</taxon>
        <taxon>Nocardiaceae</taxon>
        <taxon>Rhodococcus</taxon>
    </lineage>
</organism>
<dbReference type="EMBL" id="LS483468">
    <property type="protein sequence ID" value="SQI28340.1"/>
    <property type="molecule type" value="Genomic_DNA"/>
</dbReference>
<feature type="region of interest" description="Disordered" evidence="1">
    <location>
        <begin position="214"/>
        <end position="245"/>
    </location>
</feature>
<dbReference type="KEGG" id="rcr:NCTC10994_00084"/>
<dbReference type="AlphaFoldDB" id="A0A2X4U6N1"/>
<evidence type="ECO:0000313" key="3">
    <source>
        <dbReference type="Proteomes" id="UP000249091"/>
    </source>
</evidence>
<sequence>MVSGRKHRALLLYLLLLWSWRWLKDSREPLASDVWLRALTAEDVTGSLTWSQSALSRAWRDLEHFGLIEDRVRDGRLLKVVPRREDSLAAYRAPAGERDRHNKYFTLPNTFWIDKYFAKLKLPGLAMLLIIAKETSGGPERPIPFNRVAEWYGISSRTAQNGVAELEALGLVHKRYEVKDAPLSKTGSTTWIHYSLTGPFSYEARMLAQQAAQIARTKNSNPVPNPPPASSANTPAVDAKPAVAG</sequence>
<reference evidence="2 3" key="1">
    <citation type="submission" date="2018-06" db="EMBL/GenBank/DDBJ databases">
        <authorList>
            <consortium name="Pathogen Informatics"/>
            <person name="Doyle S."/>
        </authorList>
    </citation>
    <scope>NUCLEOTIDE SEQUENCE [LARGE SCALE GENOMIC DNA]</scope>
    <source>
        <strain evidence="2 3">NCTC10994</strain>
    </source>
</reference>
<dbReference type="Proteomes" id="UP000249091">
    <property type="component" value="Chromosome 1"/>
</dbReference>
<protein>
    <submittedName>
        <fullName evidence="2">Uncharacterized protein</fullName>
    </submittedName>
</protein>
<evidence type="ECO:0000313" key="2">
    <source>
        <dbReference type="EMBL" id="SQI28340.1"/>
    </source>
</evidence>
<proteinExistence type="predicted"/>